<keyword evidence="2" id="KW-0813">Transport</keyword>
<evidence type="ECO:0000313" key="4">
    <source>
        <dbReference type="EMBL" id="PFX16915.1"/>
    </source>
</evidence>
<dbReference type="GO" id="GO:0006887">
    <property type="term" value="P:exocytosis"/>
    <property type="evidence" value="ECO:0007669"/>
    <property type="project" value="UniProtKB-KW"/>
</dbReference>
<dbReference type="Proteomes" id="UP000225706">
    <property type="component" value="Unassembled WGS sequence"/>
</dbReference>
<evidence type="ECO:0000256" key="3">
    <source>
        <dbReference type="ARBA" id="ARBA00022483"/>
    </source>
</evidence>
<organism evidence="4 5">
    <name type="scientific">Stylophora pistillata</name>
    <name type="common">Smooth cauliflower coral</name>
    <dbReference type="NCBI Taxonomy" id="50429"/>
    <lineage>
        <taxon>Eukaryota</taxon>
        <taxon>Metazoa</taxon>
        <taxon>Cnidaria</taxon>
        <taxon>Anthozoa</taxon>
        <taxon>Hexacorallia</taxon>
        <taxon>Scleractinia</taxon>
        <taxon>Astrocoeniina</taxon>
        <taxon>Pocilloporidae</taxon>
        <taxon>Stylophora</taxon>
    </lineage>
</organism>
<dbReference type="PANTHER" id="PTHR21292">
    <property type="entry name" value="EXOCYST COMPLEX COMPONENT SEC6-RELATED"/>
    <property type="match status" value="1"/>
</dbReference>
<comment type="similarity">
    <text evidence="1">Belongs to the SEC6 family.</text>
</comment>
<gene>
    <name evidence="4" type="primary">Exoc3</name>
    <name evidence="4" type="ORF">AWC38_SpisGene18786</name>
</gene>
<protein>
    <submittedName>
        <fullName evidence="4">Exocyst complex component 3</fullName>
    </submittedName>
</protein>
<dbReference type="GO" id="GO:0000145">
    <property type="term" value="C:exocyst"/>
    <property type="evidence" value="ECO:0007669"/>
    <property type="project" value="InterPro"/>
</dbReference>
<evidence type="ECO:0000256" key="2">
    <source>
        <dbReference type="ARBA" id="ARBA00022448"/>
    </source>
</evidence>
<dbReference type="STRING" id="50429.A0A2B4RKW4"/>
<dbReference type="InterPro" id="IPR010326">
    <property type="entry name" value="EXOC3/Sec6"/>
</dbReference>
<dbReference type="FunFam" id="1.10.357.70:FF:000001">
    <property type="entry name" value="Exocyst complex component 3"/>
    <property type="match status" value="1"/>
</dbReference>
<dbReference type="InterPro" id="IPR042532">
    <property type="entry name" value="EXOC3/Sec6_C"/>
</dbReference>
<dbReference type="Gene3D" id="1.10.357.70">
    <property type="entry name" value="Exocyst complex component Sec6, C-terminal domain"/>
    <property type="match status" value="1"/>
</dbReference>
<evidence type="ECO:0000256" key="1">
    <source>
        <dbReference type="ARBA" id="ARBA00009447"/>
    </source>
</evidence>
<dbReference type="Pfam" id="PF06046">
    <property type="entry name" value="Sec6"/>
    <property type="match status" value="1"/>
</dbReference>
<comment type="caution">
    <text evidence="4">The sequence shown here is derived from an EMBL/GenBank/DDBJ whole genome shotgun (WGS) entry which is preliminary data.</text>
</comment>
<dbReference type="PANTHER" id="PTHR21292:SF1">
    <property type="entry name" value="EXOCYST COMPLEX COMPONENT 3"/>
    <property type="match status" value="1"/>
</dbReference>
<reference evidence="5" key="1">
    <citation type="journal article" date="2017" name="bioRxiv">
        <title>Comparative analysis of the genomes of Stylophora pistillata and Acropora digitifera provides evidence for extensive differences between species of corals.</title>
        <authorList>
            <person name="Voolstra C.R."/>
            <person name="Li Y."/>
            <person name="Liew Y.J."/>
            <person name="Baumgarten S."/>
            <person name="Zoccola D."/>
            <person name="Flot J.-F."/>
            <person name="Tambutte S."/>
            <person name="Allemand D."/>
            <person name="Aranda M."/>
        </authorList>
    </citation>
    <scope>NUCLEOTIDE SEQUENCE [LARGE SCALE GENOMIC DNA]</scope>
</reference>
<dbReference type="Gene3D" id="1.10.357.50">
    <property type="match status" value="1"/>
</dbReference>
<dbReference type="GO" id="GO:0000149">
    <property type="term" value="F:SNARE binding"/>
    <property type="evidence" value="ECO:0007669"/>
    <property type="project" value="TreeGrafter"/>
</dbReference>
<keyword evidence="3" id="KW-0268">Exocytosis</keyword>
<sequence>MSVDVQKWKAEAHEKAAKTVANMLQHPDSLDKVEQWRRRFMRNKASAEARLKTAVQSQLDGVRTGLHQLHGALQDIKEIKKSMNEVDSMCKNVGYLADELQAVRDCQIHQNRISKSCEHLNLIFTVPESVKKTEVLINEGKLLLAHKCLSDLEATRDELLLEVHKMEQEEEGKKSDKKPLYQYFDAVKKLSDSLGKQCWVVLGRVLSTVRSDPAQLVTALRIVERETRADKRAQEKENLMGFSVPGRPKKWRDKAFKVLEESVSNRFESLDMELQDRLDDKMWLVKHLERTRKLVLDDLIVVKNLCQACFPPSYNIFDRYIEMYHKALSVMLERFVLEERLDSNECISLLTWIREYKGTDLLMHPELQIDVGFLGPLLLPKVERELQDTYRRTTKNNMMEWMSRLASTDLQDWNSEAPPETDMEGFYNTSLPVFLFKMIDQNLQVAAKAGEEIKLKILEVCLDSMEAFQREYKSNIKVFKSKHFEDRMQPVRFVEYMVAIVNNCKACMDFTDQLKERLVAELGRATFGEDKERLFKSVVDCFEKIGEESAGYLLDEVFLDLEPFFAQIMTPTWVPNPEAVDTIIVTIEDYYNDFLHIKDKFFDYLMEQALKKVLLEYVRAMLSKRMVFKDYEGRRDAAKKITEESKKIEKLFKKLAKATLQPETLCPVLTTLAEVIKLRDTSMMALEISGIANKYPDFKSDHALALLLMRGDLTRAEARQLIMETPLEGRQDTPADDPASFFTQIIVPPSVLDKLETLKESMMKKK</sequence>
<evidence type="ECO:0000313" key="5">
    <source>
        <dbReference type="Proteomes" id="UP000225706"/>
    </source>
</evidence>
<proteinExistence type="inferred from homology"/>
<dbReference type="OrthoDB" id="10047020at2759"/>
<dbReference type="EMBL" id="LSMT01000509">
    <property type="protein sequence ID" value="PFX16915.1"/>
    <property type="molecule type" value="Genomic_DNA"/>
</dbReference>
<name>A0A2B4RKW4_STYPI</name>
<keyword evidence="5" id="KW-1185">Reference proteome</keyword>
<dbReference type="AlphaFoldDB" id="A0A2B4RKW4"/>
<accession>A0A2B4RKW4</accession>
<dbReference type="GO" id="GO:0051601">
    <property type="term" value="P:exocyst localization"/>
    <property type="evidence" value="ECO:0007669"/>
    <property type="project" value="TreeGrafter"/>
</dbReference>